<comment type="caution">
    <text evidence="9">The sequence shown here is derived from an EMBL/GenBank/DDBJ whole genome shotgun (WGS) entry which is preliminary data.</text>
</comment>
<dbReference type="InterPro" id="IPR036388">
    <property type="entry name" value="WH-like_DNA-bd_sf"/>
</dbReference>
<dbReference type="PANTHER" id="PTHR43133:SF59">
    <property type="entry name" value="ECF RNA POLYMERASE SIGMA FACTOR SIGR"/>
    <property type="match status" value="1"/>
</dbReference>
<dbReference type="EMBL" id="JACKVK010000002">
    <property type="protein sequence ID" value="MCV7419586.1"/>
    <property type="molecule type" value="Genomic_DNA"/>
</dbReference>
<evidence type="ECO:0000259" key="8">
    <source>
        <dbReference type="Pfam" id="PF08281"/>
    </source>
</evidence>
<dbReference type="Pfam" id="PF08281">
    <property type="entry name" value="Sigma70_r4_2"/>
    <property type="match status" value="1"/>
</dbReference>
<keyword evidence="4" id="KW-0238">DNA-binding</keyword>
<keyword evidence="2" id="KW-0805">Transcription regulation</keyword>
<dbReference type="InterPro" id="IPR013324">
    <property type="entry name" value="RNA_pol_sigma_r3/r4-like"/>
</dbReference>
<keyword evidence="5" id="KW-0804">Transcription</keyword>
<dbReference type="Gene3D" id="1.10.10.10">
    <property type="entry name" value="Winged helix-like DNA-binding domain superfamily/Winged helix DNA-binding domain"/>
    <property type="match status" value="1"/>
</dbReference>
<evidence type="ECO:0000313" key="9">
    <source>
        <dbReference type="EMBL" id="MCV7419586.1"/>
    </source>
</evidence>
<accession>A0A9X3C0D4</accession>
<dbReference type="Gene3D" id="1.10.1740.10">
    <property type="match status" value="1"/>
</dbReference>
<evidence type="ECO:0000313" key="10">
    <source>
        <dbReference type="Proteomes" id="UP001141629"/>
    </source>
</evidence>
<dbReference type="GO" id="GO:0006352">
    <property type="term" value="P:DNA-templated transcription initiation"/>
    <property type="evidence" value="ECO:0007669"/>
    <property type="project" value="InterPro"/>
</dbReference>
<dbReference type="InterPro" id="IPR007627">
    <property type="entry name" value="RNA_pol_sigma70_r2"/>
</dbReference>
<sequence>MDRSWSDGAMPTIPESDSARARRFERDALALREELTRGARRYTANAHDAEDLVQETYAKAWAGFDSFTPGTNLRAWMFRIMVNCWISGHRRVQRRPAETLTDVITDAQLMSESRRHPSVASAETHALQSIPEGQLVAALQALPEALQSVVVDAYVYQLAYQDIADRHRIPLGTVMSRLHRARRRLQAALCPEVDPQPARPAVGPSPARRTRRTSTRACHAD</sequence>
<name>A0A9X3C0D4_9MYCO</name>
<evidence type="ECO:0000256" key="5">
    <source>
        <dbReference type="ARBA" id="ARBA00023163"/>
    </source>
</evidence>
<dbReference type="SUPFAM" id="SSF88659">
    <property type="entry name" value="Sigma3 and sigma4 domains of RNA polymerase sigma factors"/>
    <property type="match status" value="1"/>
</dbReference>
<evidence type="ECO:0000256" key="2">
    <source>
        <dbReference type="ARBA" id="ARBA00023015"/>
    </source>
</evidence>
<protein>
    <submittedName>
        <fullName evidence="9">Sigma-70 family RNA polymerase sigma factor</fullName>
    </submittedName>
</protein>
<dbReference type="InterPro" id="IPR014284">
    <property type="entry name" value="RNA_pol_sigma-70_dom"/>
</dbReference>
<dbReference type="GO" id="GO:0016987">
    <property type="term" value="F:sigma factor activity"/>
    <property type="evidence" value="ECO:0007669"/>
    <property type="project" value="UniProtKB-KW"/>
</dbReference>
<dbReference type="InterPro" id="IPR039425">
    <property type="entry name" value="RNA_pol_sigma-70-like"/>
</dbReference>
<dbReference type="SUPFAM" id="SSF88946">
    <property type="entry name" value="Sigma2 domain of RNA polymerase sigma factors"/>
    <property type="match status" value="1"/>
</dbReference>
<gene>
    <name evidence="9" type="ORF">H7K45_03450</name>
</gene>
<dbReference type="GO" id="GO:0003677">
    <property type="term" value="F:DNA binding"/>
    <property type="evidence" value="ECO:0007669"/>
    <property type="project" value="UniProtKB-KW"/>
</dbReference>
<evidence type="ECO:0000256" key="4">
    <source>
        <dbReference type="ARBA" id="ARBA00023125"/>
    </source>
</evidence>
<dbReference type="PANTHER" id="PTHR43133">
    <property type="entry name" value="RNA POLYMERASE ECF-TYPE SIGMA FACTO"/>
    <property type="match status" value="1"/>
</dbReference>
<reference evidence="9" key="2">
    <citation type="journal article" date="2022" name="BMC Genomics">
        <title>Comparative genome analysis of mycobacteria focusing on tRNA and non-coding RNA.</title>
        <authorList>
            <person name="Behra P.R.K."/>
            <person name="Pettersson B.M.F."/>
            <person name="Ramesh M."/>
            <person name="Das S."/>
            <person name="Dasgupta S."/>
            <person name="Kirsebom L.A."/>
        </authorList>
    </citation>
    <scope>NUCLEOTIDE SEQUENCE</scope>
    <source>
        <strain evidence="9">DSM 44838</strain>
    </source>
</reference>
<feature type="domain" description="RNA polymerase sigma factor 70 region 4 type 2" evidence="8">
    <location>
        <begin position="134"/>
        <end position="185"/>
    </location>
</feature>
<evidence type="ECO:0000259" key="7">
    <source>
        <dbReference type="Pfam" id="PF04542"/>
    </source>
</evidence>
<dbReference type="AlphaFoldDB" id="A0A9X3C0D4"/>
<dbReference type="InterPro" id="IPR013249">
    <property type="entry name" value="RNA_pol_sigma70_r4_t2"/>
</dbReference>
<feature type="region of interest" description="Disordered" evidence="6">
    <location>
        <begin position="192"/>
        <end position="221"/>
    </location>
</feature>
<comment type="similarity">
    <text evidence="1">Belongs to the sigma-70 factor family. ECF subfamily.</text>
</comment>
<dbReference type="InterPro" id="IPR013325">
    <property type="entry name" value="RNA_pol_sigma_r2"/>
</dbReference>
<evidence type="ECO:0000256" key="1">
    <source>
        <dbReference type="ARBA" id="ARBA00010641"/>
    </source>
</evidence>
<dbReference type="Pfam" id="PF04542">
    <property type="entry name" value="Sigma70_r2"/>
    <property type="match status" value="1"/>
</dbReference>
<reference evidence="9" key="1">
    <citation type="submission" date="2020-07" db="EMBL/GenBank/DDBJ databases">
        <authorList>
            <person name="Pettersson B.M.F."/>
            <person name="Behra P.R.K."/>
            <person name="Ramesh M."/>
            <person name="Das S."/>
            <person name="Dasgupta S."/>
            <person name="Kirsebom L.A."/>
        </authorList>
    </citation>
    <scope>NUCLEOTIDE SEQUENCE</scope>
    <source>
        <strain evidence="9">DSM 44838</strain>
    </source>
</reference>
<evidence type="ECO:0000256" key="3">
    <source>
        <dbReference type="ARBA" id="ARBA00023082"/>
    </source>
</evidence>
<evidence type="ECO:0000256" key="6">
    <source>
        <dbReference type="SAM" id="MobiDB-lite"/>
    </source>
</evidence>
<feature type="domain" description="RNA polymerase sigma-70 region 2" evidence="7">
    <location>
        <begin position="32"/>
        <end position="94"/>
    </location>
</feature>
<keyword evidence="3" id="KW-0731">Sigma factor</keyword>
<keyword evidence="10" id="KW-1185">Reference proteome</keyword>
<dbReference type="NCBIfam" id="TIGR02937">
    <property type="entry name" value="sigma70-ECF"/>
    <property type="match status" value="1"/>
</dbReference>
<proteinExistence type="inferred from homology"/>
<dbReference type="Proteomes" id="UP001141629">
    <property type="component" value="Unassembled WGS sequence"/>
</dbReference>
<organism evidence="9 10">
    <name type="scientific">Mycobacterium yunnanensis</name>
    <dbReference type="NCBI Taxonomy" id="368477"/>
    <lineage>
        <taxon>Bacteria</taxon>
        <taxon>Bacillati</taxon>
        <taxon>Actinomycetota</taxon>
        <taxon>Actinomycetes</taxon>
        <taxon>Mycobacteriales</taxon>
        <taxon>Mycobacteriaceae</taxon>
        <taxon>Mycobacterium</taxon>
    </lineage>
</organism>
<dbReference type="CDD" id="cd06171">
    <property type="entry name" value="Sigma70_r4"/>
    <property type="match status" value="1"/>
</dbReference>